<protein>
    <recommendedName>
        <fullName evidence="2">Ankyrin repeat protein</fullName>
    </recommendedName>
</protein>
<dbReference type="EMBL" id="MK072309">
    <property type="protein sequence ID" value="AYV81833.1"/>
    <property type="molecule type" value="Genomic_DNA"/>
</dbReference>
<name>A0A3G5A7M6_9VIRU</name>
<gene>
    <name evidence="1" type="ORF">Harvfovirus67_3</name>
</gene>
<dbReference type="PANTHER" id="PTHR46586">
    <property type="entry name" value="ANKYRIN REPEAT-CONTAINING PROTEIN"/>
    <property type="match status" value="1"/>
</dbReference>
<dbReference type="Gene3D" id="1.25.40.20">
    <property type="entry name" value="Ankyrin repeat-containing domain"/>
    <property type="match status" value="1"/>
</dbReference>
<dbReference type="InterPro" id="IPR052050">
    <property type="entry name" value="SecEffector_AnkRepeat"/>
</dbReference>
<organism evidence="1">
    <name type="scientific">Harvfovirus sp</name>
    <dbReference type="NCBI Taxonomy" id="2487768"/>
    <lineage>
        <taxon>Viruses</taxon>
        <taxon>Varidnaviria</taxon>
        <taxon>Bamfordvirae</taxon>
        <taxon>Nucleocytoviricota</taxon>
        <taxon>Megaviricetes</taxon>
        <taxon>Imitervirales</taxon>
        <taxon>Mimiviridae</taxon>
        <taxon>Klosneuvirinae</taxon>
    </lineage>
</organism>
<sequence>MSFLKSLLHQCRFFLQKSYATTIEKKRKKFMTLCTKRRLKLIKKLYPFDPDIYPTTLLHKCFTISCRQNSLNVAQLLYISGNIDIHGKDAQYAFIDSCSRGHLTVAKWLHSIGVTLMDPLLYYKAILKSCRYKRIEVFKWLYSFGSVQVTNYFETFLTSLGTKHSHLETIQHIYSQHDYTNANVELGVFRLACNNGDINLAKWLYSRGKFDLDILNSVIFSQSCLHSQLPIVKWLHSISNKIINPFQLQEIFVHTCTFNDLEIAKWLYSTFYENTDIHFDNEYIFYETLRYVCAPIECYKWIYSLGNVNIHFRNDNVFHRWAFRGQNTNVRWLLTLDRFNDFIVNAYASTYDLETLRMIYKLGYKPLYPLLKGKFQMEVKRRVRYVKKVISIIGRLMRHSNMIMERRYKYGGIGYIEALEHFQKKLIE</sequence>
<evidence type="ECO:0008006" key="2">
    <source>
        <dbReference type="Google" id="ProtNLM"/>
    </source>
</evidence>
<dbReference type="SUPFAM" id="SSF48403">
    <property type="entry name" value="Ankyrin repeat"/>
    <property type="match status" value="1"/>
</dbReference>
<dbReference type="PANTHER" id="PTHR46586:SF3">
    <property type="entry name" value="ANKYRIN REPEAT-CONTAINING PROTEIN"/>
    <property type="match status" value="1"/>
</dbReference>
<reference evidence="1" key="1">
    <citation type="submission" date="2018-10" db="EMBL/GenBank/DDBJ databases">
        <title>Hidden diversity of soil giant viruses.</title>
        <authorList>
            <person name="Schulz F."/>
            <person name="Alteio L."/>
            <person name="Goudeau D."/>
            <person name="Ryan E.M."/>
            <person name="Malmstrom R.R."/>
            <person name="Blanchard J."/>
            <person name="Woyke T."/>
        </authorList>
    </citation>
    <scope>NUCLEOTIDE SEQUENCE</scope>
    <source>
        <strain evidence="1">HAV1</strain>
    </source>
</reference>
<dbReference type="InterPro" id="IPR036770">
    <property type="entry name" value="Ankyrin_rpt-contain_sf"/>
</dbReference>
<evidence type="ECO:0000313" key="1">
    <source>
        <dbReference type="EMBL" id="AYV81833.1"/>
    </source>
</evidence>
<accession>A0A3G5A7M6</accession>
<proteinExistence type="predicted"/>